<dbReference type="EMBL" id="LLXH01001911">
    <property type="protein sequence ID" value="PKC57154.1"/>
    <property type="molecule type" value="Genomic_DNA"/>
</dbReference>
<comment type="caution">
    <text evidence="2">The sequence shown here is derived from an EMBL/GenBank/DDBJ whole genome shotgun (WGS) entry which is preliminary data.</text>
</comment>
<organism evidence="2 3">
    <name type="scientific">Rhizophagus irregularis</name>
    <dbReference type="NCBI Taxonomy" id="588596"/>
    <lineage>
        <taxon>Eukaryota</taxon>
        <taxon>Fungi</taxon>
        <taxon>Fungi incertae sedis</taxon>
        <taxon>Mucoromycota</taxon>
        <taxon>Glomeromycotina</taxon>
        <taxon>Glomeromycetes</taxon>
        <taxon>Glomerales</taxon>
        <taxon>Glomeraceae</taxon>
        <taxon>Rhizophagus</taxon>
    </lineage>
</organism>
<reference evidence="2 3" key="1">
    <citation type="submission" date="2017-10" db="EMBL/GenBank/DDBJ databases">
        <title>Extensive intraspecific genome diversity in a model arbuscular mycorrhizal fungus.</title>
        <authorList>
            <person name="Chen E.C.H."/>
            <person name="Morin E."/>
            <person name="Baudet D."/>
            <person name="Noel J."/>
            <person name="Ndikumana S."/>
            <person name="Charron P."/>
            <person name="St-Onge C."/>
            <person name="Giorgi J."/>
            <person name="Grigoriev I.V."/>
            <person name="Roux C."/>
            <person name="Martin F.M."/>
            <person name="Corradi N."/>
        </authorList>
    </citation>
    <scope>NUCLEOTIDE SEQUENCE [LARGE SCALE GENOMIC DNA]</scope>
    <source>
        <strain evidence="2 3">A1</strain>
    </source>
</reference>
<reference evidence="2 3" key="2">
    <citation type="submission" date="2017-10" db="EMBL/GenBank/DDBJ databases">
        <title>Genome analyses suggest a sexual origin of heterokaryosis in a supposedly ancient asexual fungus.</title>
        <authorList>
            <person name="Corradi N."/>
            <person name="Sedzielewska K."/>
            <person name="Noel J."/>
            <person name="Charron P."/>
            <person name="Farinelli L."/>
            <person name="Marton T."/>
            <person name="Kruger M."/>
            <person name="Pelin A."/>
            <person name="Brachmann A."/>
            <person name="Corradi N."/>
        </authorList>
    </citation>
    <scope>NUCLEOTIDE SEQUENCE [LARGE SCALE GENOMIC DNA]</scope>
    <source>
        <strain evidence="2 3">A1</strain>
    </source>
</reference>
<accession>A0A2N0R1I1</accession>
<dbReference type="AlphaFoldDB" id="A0A2N0R1I1"/>
<dbReference type="VEuPathDB" id="FungiDB:RhiirA1_498915"/>
<gene>
    <name evidence="2" type="ORF">RhiirA1_498915</name>
</gene>
<feature type="region of interest" description="Disordered" evidence="1">
    <location>
        <begin position="65"/>
        <end position="84"/>
    </location>
</feature>
<dbReference type="Proteomes" id="UP000232688">
    <property type="component" value="Unassembled WGS sequence"/>
</dbReference>
<feature type="compositionally biased region" description="Basic and acidic residues" evidence="1">
    <location>
        <begin position="68"/>
        <end position="84"/>
    </location>
</feature>
<sequence>MKSVPSYAKYISFRVRGDGKTTPKLICHLLFVTDFSVTWHRETCEYEQKFEKSIRSVPSALQKSETNVLKKSERDAEISGNEHRWSNDPSCHRVECSCSLLHDQHWRSSDEDFSRDMAVSTFELVGRVDIDFSGKQGCNAVSNKCGVEIRASENHKDLVQSVSNRRQVYQNTINSDTTENQFSELSYLSLEHEWEIGKKSRAPLAVWKLCRNNHMVPSSITETRATNRNLCNNDIYTRSKTPLQELRNEREPQHTQDLPSLLKLLNNEYPYRNETNKNVLTDREIRLFAKMYGITDFCLMFVTYDNSVFWLEDPKGVYFWSRIDDSMIRGGDNLTEALTNYLFHDENLCYVDEYTCKLVPINAYDKEAEEWVKSPEKYFAKIDVTEILQKHKSEMDEKKNQQKKH</sequence>
<dbReference type="VEuPathDB" id="FungiDB:FUN_001637"/>
<evidence type="ECO:0000313" key="2">
    <source>
        <dbReference type="EMBL" id="PKC57154.1"/>
    </source>
</evidence>
<dbReference type="VEuPathDB" id="FungiDB:RhiirFUN_000462"/>
<evidence type="ECO:0000256" key="1">
    <source>
        <dbReference type="SAM" id="MobiDB-lite"/>
    </source>
</evidence>
<evidence type="ECO:0000313" key="3">
    <source>
        <dbReference type="Proteomes" id="UP000232688"/>
    </source>
</evidence>
<proteinExistence type="predicted"/>
<name>A0A2N0R1I1_9GLOM</name>
<protein>
    <submittedName>
        <fullName evidence="2">Uncharacterized protein</fullName>
    </submittedName>
</protein>